<dbReference type="InterPro" id="IPR036396">
    <property type="entry name" value="Cyt_P450_sf"/>
</dbReference>
<dbReference type="OrthoDB" id="2789670at2759"/>
<dbReference type="PRINTS" id="PR00463">
    <property type="entry name" value="EP450I"/>
</dbReference>
<comment type="similarity">
    <text evidence="3 10">Belongs to the cytochrome P450 family.</text>
</comment>
<organism evidence="11 12">
    <name type="scientific">Marasmius oreades</name>
    <name type="common">fairy-ring Marasmius</name>
    <dbReference type="NCBI Taxonomy" id="181124"/>
    <lineage>
        <taxon>Eukaryota</taxon>
        <taxon>Fungi</taxon>
        <taxon>Dikarya</taxon>
        <taxon>Basidiomycota</taxon>
        <taxon>Agaricomycotina</taxon>
        <taxon>Agaricomycetes</taxon>
        <taxon>Agaricomycetidae</taxon>
        <taxon>Agaricales</taxon>
        <taxon>Marasmiineae</taxon>
        <taxon>Marasmiaceae</taxon>
        <taxon>Marasmius</taxon>
    </lineage>
</organism>
<evidence type="ECO:0000256" key="8">
    <source>
        <dbReference type="ARBA" id="ARBA00023033"/>
    </source>
</evidence>
<dbReference type="Proteomes" id="UP001049176">
    <property type="component" value="Chromosome 7"/>
</dbReference>
<dbReference type="GO" id="GO:0016705">
    <property type="term" value="F:oxidoreductase activity, acting on paired donors, with incorporation or reduction of molecular oxygen"/>
    <property type="evidence" value="ECO:0007669"/>
    <property type="project" value="InterPro"/>
</dbReference>
<dbReference type="GeneID" id="66080106"/>
<gene>
    <name evidence="11" type="ORF">E1B28_011031</name>
</gene>
<keyword evidence="4 9" id="KW-0349">Heme</keyword>
<name>A0A9P7RTA4_9AGAR</name>
<keyword evidence="7 9" id="KW-0408">Iron</keyword>
<evidence type="ECO:0000256" key="4">
    <source>
        <dbReference type="ARBA" id="ARBA00022617"/>
    </source>
</evidence>
<reference evidence="11" key="1">
    <citation type="journal article" date="2021" name="Genome Biol. Evol.">
        <title>The assembled and annotated genome of the fairy-ring fungus Marasmius oreades.</title>
        <authorList>
            <person name="Hiltunen M."/>
            <person name="Ament-Velasquez S.L."/>
            <person name="Johannesson H."/>
        </authorList>
    </citation>
    <scope>NUCLEOTIDE SEQUENCE</scope>
    <source>
        <strain evidence="11">03SP1</strain>
    </source>
</reference>
<dbReference type="RefSeq" id="XP_043005809.1">
    <property type="nucleotide sequence ID" value="XM_043156025.1"/>
</dbReference>
<evidence type="ECO:0000256" key="9">
    <source>
        <dbReference type="PIRSR" id="PIRSR602401-1"/>
    </source>
</evidence>
<dbReference type="PROSITE" id="PS00086">
    <property type="entry name" value="CYTOCHROME_P450"/>
    <property type="match status" value="1"/>
</dbReference>
<keyword evidence="12" id="KW-1185">Reference proteome</keyword>
<keyword evidence="6 10" id="KW-0560">Oxidoreductase</keyword>
<dbReference type="Gene3D" id="1.10.630.10">
    <property type="entry name" value="Cytochrome P450"/>
    <property type="match status" value="1"/>
</dbReference>
<accession>A0A9P7RTA4</accession>
<dbReference type="KEGG" id="more:E1B28_011031"/>
<dbReference type="GO" id="GO:0020037">
    <property type="term" value="F:heme binding"/>
    <property type="evidence" value="ECO:0007669"/>
    <property type="project" value="InterPro"/>
</dbReference>
<dbReference type="CDD" id="cd11065">
    <property type="entry name" value="CYP64-like"/>
    <property type="match status" value="1"/>
</dbReference>
<keyword evidence="5 9" id="KW-0479">Metal-binding</keyword>
<evidence type="ECO:0000256" key="5">
    <source>
        <dbReference type="ARBA" id="ARBA00022723"/>
    </source>
</evidence>
<dbReference type="PANTHER" id="PTHR46300">
    <property type="entry name" value="P450, PUTATIVE (EUROFUNG)-RELATED-RELATED"/>
    <property type="match status" value="1"/>
</dbReference>
<dbReference type="Pfam" id="PF00067">
    <property type="entry name" value="p450"/>
    <property type="match status" value="1"/>
</dbReference>
<evidence type="ECO:0000256" key="7">
    <source>
        <dbReference type="ARBA" id="ARBA00023004"/>
    </source>
</evidence>
<feature type="binding site" description="axial binding residue" evidence="9">
    <location>
        <position position="543"/>
    </location>
    <ligand>
        <name>heme</name>
        <dbReference type="ChEBI" id="CHEBI:30413"/>
    </ligand>
    <ligandPart>
        <name>Fe</name>
        <dbReference type="ChEBI" id="CHEBI:18248"/>
    </ligandPart>
</feature>
<dbReference type="PANTHER" id="PTHR46300:SF7">
    <property type="entry name" value="P450, PUTATIVE (EUROFUNG)-RELATED"/>
    <property type="match status" value="1"/>
</dbReference>
<dbReference type="InterPro" id="IPR002401">
    <property type="entry name" value="Cyt_P450_E_grp-I"/>
</dbReference>
<dbReference type="EMBL" id="CM032187">
    <property type="protein sequence ID" value="KAG7089339.1"/>
    <property type="molecule type" value="Genomic_DNA"/>
</dbReference>
<dbReference type="GO" id="GO:0004497">
    <property type="term" value="F:monooxygenase activity"/>
    <property type="evidence" value="ECO:0007669"/>
    <property type="project" value="UniProtKB-KW"/>
</dbReference>
<dbReference type="AlphaFoldDB" id="A0A9P7RTA4"/>
<evidence type="ECO:0000313" key="11">
    <source>
        <dbReference type="EMBL" id="KAG7089339.1"/>
    </source>
</evidence>
<proteinExistence type="inferred from homology"/>
<evidence type="ECO:0000256" key="6">
    <source>
        <dbReference type="ARBA" id="ARBA00023002"/>
    </source>
</evidence>
<dbReference type="GO" id="GO:0005506">
    <property type="term" value="F:iron ion binding"/>
    <property type="evidence" value="ECO:0007669"/>
    <property type="project" value="InterPro"/>
</dbReference>
<evidence type="ECO:0000256" key="10">
    <source>
        <dbReference type="RuleBase" id="RU000461"/>
    </source>
</evidence>
<comment type="cofactor">
    <cofactor evidence="1 9">
        <name>heme</name>
        <dbReference type="ChEBI" id="CHEBI:30413"/>
    </cofactor>
</comment>
<evidence type="ECO:0000256" key="2">
    <source>
        <dbReference type="ARBA" id="ARBA00005179"/>
    </source>
</evidence>
<sequence>MSLTAPVWDEIPTQCRQIPLREPPSEGCETHALSYHAYKLRHGESLFRGWNSIWAFRLVTWGTSNFKFKTAHKKPFQDPIYSQFSLAPWIVHLIAMSKSSLLPVSIAFASALVLLIGRFLRKRPSFPLPPGPKGFPIVGNLRDVQPGEHTGDKRWERFARWSRDYNSPDAVSVEVLGERIIILNSKKAVIDILEKRSGKYADRPEMRMANDLSGWKWNFAHMQHSDLWRLHRKTFHQHFQPRMMPEYYAILKAATQIMIRKFATSPDDFLDHVREQAGSIVLKIVYGYNLQTANDPYIQLANNAIEALIETTVPGTFLVDFLPVLKYVPSWFPGAGFKRRAKVWKKYSEELRDLPWEWLMKSMTQGAVEPSFVSKNLEKLSSSVEGEDRKAMEEVIRNCAGISYVAGADTTVSAILSFILHMIHHPEIQSRAQSEVESLGRLPELSDKGKLPFTEAVIAETLRCNPVTPLALPHAAMEDDVYEGMWIPKRSTIVANIWAILHDEKLYSDPMTFNPDRFLKKDGSEMFPLHPETFAFGFGRRRCPGRYLALNSIWIAVTYILATFTITGPEEEEIVTYHDGLVSHPYPFKCRFIPRSGLGLIPA</sequence>
<evidence type="ECO:0000256" key="1">
    <source>
        <dbReference type="ARBA" id="ARBA00001971"/>
    </source>
</evidence>
<evidence type="ECO:0000313" key="12">
    <source>
        <dbReference type="Proteomes" id="UP001049176"/>
    </source>
</evidence>
<dbReference type="PRINTS" id="PR00385">
    <property type="entry name" value="P450"/>
</dbReference>
<comment type="caution">
    <text evidence="11">The sequence shown here is derived from an EMBL/GenBank/DDBJ whole genome shotgun (WGS) entry which is preliminary data.</text>
</comment>
<keyword evidence="8 10" id="KW-0503">Monooxygenase</keyword>
<comment type="pathway">
    <text evidence="2">Secondary metabolite biosynthesis.</text>
</comment>
<evidence type="ECO:0008006" key="13">
    <source>
        <dbReference type="Google" id="ProtNLM"/>
    </source>
</evidence>
<protein>
    <recommendedName>
        <fullName evidence="13">Cytochrome P450</fullName>
    </recommendedName>
</protein>
<dbReference type="SUPFAM" id="SSF48264">
    <property type="entry name" value="Cytochrome P450"/>
    <property type="match status" value="1"/>
</dbReference>
<dbReference type="InterPro" id="IPR017972">
    <property type="entry name" value="Cyt_P450_CS"/>
</dbReference>
<dbReference type="InterPro" id="IPR050364">
    <property type="entry name" value="Cytochrome_P450_fung"/>
</dbReference>
<evidence type="ECO:0000256" key="3">
    <source>
        <dbReference type="ARBA" id="ARBA00010617"/>
    </source>
</evidence>
<dbReference type="InterPro" id="IPR001128">
    <property type="entry name" value="Cyt_P450"/>
</dbReference>